<dbReference type="OrthoDB" id="442460at2759"/>
<evidence type="ECO:0000256" key="6">
    <source>
        <dbReference type="SAM" id="MobiDB-lite"/>
    </source>
</evidence>
<dbReference type="PANTHER" id="PTHR46896">
    <property type="entry name" value="SENTRIN-SPECIFIC PROTEASE"/>
    <property type="match status" value="1"/>
</dbReference>
<evidence type="ECO:0000256" key="1">
    <source>
        <dbReference type="ARBA" id="ARBA00005234"/>
    </source>
</evidence>
<dbReference type="GO" id="GO:0005634">
    <property type="term" value="C:nucleus"/>
    <property type="evidence" value="ECO:0007669"/>
    <property type="project" value="TreeGrafter"/>
</dbReference>
<sequence length="658" mass="72685">MAVRAQAREDTVSQSTATKVVPETFTSPLETTSMTLSRPKTATYGPRRSNRLSGPENGSNNDELDKPTSPPLDPDELILVYPFSGPGALNVTKSDLARLKPDEFLNDTLIELGIFMDDLRAQKPELADQIHVFSSFFYKKLSTKNPEDGFQSVRKWTSKFDLFKKKYLIVPINEHLHWYLVIICNPEYVLQPPASNPLSKATRRSGRISRSQGEAASQMGESSAVINDVSISSATASDPAQQESASESHARSRSISIVPDSTSEGPDHGDQREEQDVENLLVEYSASHSLTNRIALESDSAIFLPSGSSNVEEIIVNDPASLVLSKRQQFVNHHNITLPNEVAMTISLPSGSPTASDVHMDELDHSMAELSHDDPDNEFDELELQYPMSSPRGRAVELPSSDRQPEGSKLGQHVVASTGSKSSSVFSSFVPPSTFYARSETMRGKRKVSSAQSAGPIHVIEDDPDAQDSIYISDSEQNDTDYAGTRIYTFDSLGSKHPQAIRRLGKYLQMEAADKKGTTNTITPTGTNARVPKQPNYCDCGIYLLHFALTFIRDPQRSYEVLASQKPKANPRGDYWNDGSIKEFREKFSVTIQAQSEAWKKDKEEKETLKKMEGRPESRAVSADSDSDSDIIVEVGPEMSTNTKKGGIKKANRATRLR</sequence>
<dbReference type="AlphaFoldDB" id="W4K8V4"/>
<feature type="domain" description="Ubiquitin-like protease family profile" evidence="7">
    <location>
        <begin position="89"/>
        <end position="551"/>
    </location>
</feature>
<dbReference type="GO" id="GO:0006508">
    <property type="term" value="P:proteolysis"/>
    <property type="evidence" value="ECO:0007669"/>
    <property type="project" value="UniProtKB-KW"/>
</dbReference>
<evidence type="ECO:0000259" key="7">
    <source>
        <dbReference type="PROSITE" id="PS50600"/>
    </source>
</evidence>
<dbReference type="GO" id="GO:0070139">
    <property type="term" value="F:SUMO-specific endopeptidase activity"/>
    <property type="evidence" value="ECO:0007669"/>
    <property type="project" value="TreeGrafter"/>
</dbReference>
<dbReference type="HOGENOM" id="CLU_416811_0_0_1"/>
<keyword evidence="2" id="KW-0597">Phosphoprotein</keyword>
<dbReference type="SUPFAM" id="SSF54001">
    <property type="entry name" value="Cysteine proteinases"/>
    <property type="match status" value="1"/>
</dbReference>
<feature type="compositionally biased region" description="Polar residues" evidence="6">
    <location>
        <begin position="208"/>
        <end position="222"/>
    </location>
</feature>
<dbReference type="STRING" id="747525.W4K8V4"/>
<feature type="compositionally biased region" description="Basic and acidic residues" evidence="6">
    <location>
        <begin position="265"/>
        <end position="274"/>
    </location>
</feature>
<feature type="compositionally biased region" description="Basic and acidic residues" evidence="6">
    <location>
        <begin position="1"/>
        <end position="11"/>
    </location>
</feature>
<feature type="compositionally biased region" description="Basic and acidic residues" evidence="6">
    <location>
        <begin position="599"/>
        <end position="618"/>
    </location>
</feature>
<feature type="region of interest" description="Disordered" evidence="6">
    <location>
        <begin position="234"/>
        <end position="274"/>
    </location>
</feature>
<dbReference type="FunCoup" id="W4K8V4">
    <property type="interactions" value="144"/>
</dbReference>
<dbReference type="InParanoid" id="W4K8V4"/>
<dbReference type="PANTHER" id="PTHR46896:SF3">
    <property type="entry name" value="FI06413P-RELATED"/>
    <property type="match status" value="1"/>
</dbReference>
<dbReference type="Pfam" id="PF02902">
    <property type="entry name" value="Peptidase_C48"/>
    <property type="match status" value="2"/>
</dbReference>
<feature type="compositionally biased region" description="Basic residues" evidence="6">
    <location>
        <begin position="646"/>
        <end position="658"/>
    </location>
</feature>
<dbReference type="InterPro" id="IPR003653">
    <property type="entry name" value="Peptidase_C48_C"/>
</dbReference>
<comment type="similarity">
    <text evidence="1">Belongs to the peptidase C48 family.</text>
</comment>
<evidence type="ECO:0000256" key="5">
    <source>
        <dbReference type="ARBA" id="ARBA00022801"/>
    </source>
</evidence>
<feature type="region of interest" description="Disordered" evidence="6">
    <location>
        <begin position="389"/>
        <end position="426"/>
    </location>
</feature>
<keyword evidence="3" id="KW-0645">Protease</keyword>
<evidence type="ECO:0000256" key="4">
    <source>
        <dbReference type="ARBA" id="ARBA00022786"/>
    </source>
</evidence>
<feature type="compositionally biased region" description="Polar residues" evidence="6">
    <location>
        <begin position="12"/>
        <end position="40"/>
    </location>
</feature>
<dbReference type="RefSeq" id="XP_009546377.1">
    <property type="nucleotide sequence ID" value="XM_009548082.1"/>
</dbReference>
<evidence type="ECO:0000256" key="2">
    <source>
        <dbReference type="ARBA" id="ARBA00022553"/>
    </source>
</evidence>
<dbReference type="PROSITE" id="PS50600">
    <property type="entry name" value="ULP_PROTEASE"/>
    <property type="match status" value="1"/>
</dbReference>
<organism evidence="8 9">
    <name type="scientific">Heterobasidion irregulare (strain TC 32-1)</name>
    <dbReference type="NCBI Taxonomy" id="747525"/>
    <lineage>
        <taxon>Eukaryota</taxon>
        <taxon>Fungi</taxon>
        <taxon>Dikarya</taxon>
        <taxon>Basidiomycota</taxon>
        <taxon>Agaricomycotina</taxon>
        <taxon>Agaricomycetes</taxon>
        <taxon>Russulales</taxon>
        <taxon>Bondarzewiaceae</taxon>
        <taxon>Heterobasidion</taxon>
        <taxon>Heterobasidion annosum species complex</taxon>
    </lineage>
</organism>
<feature type="region of interest" description="Disordered" evidence="6">
    <location>
        <begin position="196"/>
        <end position="222"/>
    </location>
</feature>
<dbReference type="EMBL" id="KI925458">
    <property type="protein sequence ID" value="ETW81770.1"/>
    <property type="molecule type" value="Genomic_DNA"/>
</dbReference>
<keyword evidence="5" id="KW-0378">Hydrolase</keyword>
<keyword evidence="4" id="KW-0833">Ubl conjugation pathway</keyword>
<dbReference type="Proteomes" id="UP000030671">
    <property type="component" value="Unassembled WGS sequence"/>
</dbReference>
<feature type="region of interest" description="Disordered" evidence="6">
    <location>
        <begin position="439"/>
        <end position="461"/>
    </location>
</feature>
<reference evidence="8 9" key="1">
    <citation type="journal article" date="2012" name="New Phytol.">
        <title>Insight into trade-off between wood decay and parasitism from the genome of a fungal forest pathogen.</title>
        <authorList>
            <person name="Olson A."/>
            <person name="Aerts A."/>
            <person name="Asiegbu F."/>
            <person name="Belbahri L."/>
            <person name="Bouzid O."/>
            <person name="Broberg A."/>
            <person name="Canback B."/>
            <person name="Coutinho P.M."/>
            <person name="Cullen D."/>
            <person name="Dalman K."/>
            <person name="Deflorio G."/>
            <person name="van Diepen L.T."/>
            <person name="Dunand C."/>
            <person name="Duplessis S."/>
            <person name="Durling M."/>
            <person name="Gonthier P."/>
            <person name="Grimwood J."/>
            <person name="Fossdal C.G."/>
            <person name="Hansson D."/>
            <person name="Henrissat B."/>
            <person name="Hietala A."/>
            <person name="Himmelstrand K."/>
            <person name="Hoffmeister D."/>
            <person name="Hogberg N."/>
            <person name="James T.Y."/>
            <person name="Karlsson M."/>
            <person name="Kohler A."/>
            <person name="Kues U."/>
            <person name="Lee Y.H."/>
            <person name="Lin Y.C."/>
            <person name="Lind M."/>
            <person name="Lindquist E."/>
            <person name="Lombard V."/>
            <person name="Lucas S."/>
            <person name="Lunden K."/>
            <person name="Morin E."/>
            <person name="Murat C."/>
            <person name="Park J."/>
            <person name="Raffaello T."/>
            <person name="Rouze P."/>
            <person name="Salamov A."/>
            <person name="Schmutz J."/>
            <person name="Solheim H."/>
            <person name="Stahlberg J."/>
            <person name="Velez H."/>
            <person name="de Vries R.P."/>
            <person name="Wiebenga A."/>
            <person name="Woodward S."/>
            <person name="Yakovlev I."/>
            <person name="Garbelotto M."/>
            <person name="Martin F."/>
            <person name="Grigoriev I.V."/>
            <person name="Stenlid J."/>
        </authorList>
    </citation>
    <scope>NUCLEOTIDE SEQUENCE [LARGE SCALE GENOMIC DNA]</scope>
    <source>
        <strain evidence="8 9">TC 32-1</strain>
    </source>
</reference>
<dbReference type="Gene3D" id="3.40.395.10">
    <property type="entry name" value="Adenoviral Proteinase, Chain A"/>
    <property type="match status" value="2"/>
</dbReference>
<feature type="compositionally biased region" description="Low complexity" evidence="6">
    <location>
        <begin position="417"/>
        <end position="426"/>
    </location>
</feature>
<dbReference type="InterPro" id="IPR038765">
    <property type="entry name" value="Papain-like_cys_pep_sf"/>
</dbReference>
<name>W4K8V4_HETIT</name>
<evidence type="ECO:0000313" key="8">
    <source>
        <dbReference type="EMBL" id="ETW81770.1"/>
    </source>
</evidence>
<gene>
    <name evidence="8" type="ORF">HETIRDRAFT_105062</name>
</gene>
<dbReference type="GO" id="GO:0016926">
    <property type="term" value="P:protein desumoylation"/>
    <property type="evidence" value="ECO:0007669"/>
    <property type="project" value="TreeGrafter"/>
</dbReference>
<evidence type="ECO:0000256" key="3">
    <source>
        <dbReference type="ARBA" id="ARBA00022670"/>
    </source>
</evidence>
<dbReference type="GO" id="GO:0005737">
    <property type="term" value="C:cytoplasm"/>
    <property type="evidence" value="ECO:0007669"/>
    <property type="project" value="TreeGrafter"/>
</dbReference>
<accession>W4K8V4</accession>
<dbReference type="KEGG" id="hir:HETIRDRAFT_105062"/>
<feature type="compositionally biased region" description="Low complexity" evidence="6">
    <location>
        <begin position="241"/>
        <end position="257"/>
    </location>
</feature>
<keyword evidence="9" id="KW-1185">Reference proteome</keyword>
<feature type="region of interest" description="Disordered" evidence="6">
    <location>
        <begin position="599"/>
        <end position="658"/>
    </location>
</feature>
<dbReference type="InterPro" id="IPR051947">
    <property type="entry name" value="Sentrin-specific_protease"/>
</dbReference>
<protein>
    <submittedName>
        <fullName evidence="8">Cysteine peptidase C48</fullName>
    </submittedName>
</protein>
<dbReference type="eggNOG" id="KOG0779">
    <property type="taxonomic scope" value="Eukaryota"/>
</dbReference>
<evidence type="ECO:0000313" key="9">
    <source>
        <dbReference type="Proteomes" id="UP000030671"/>
    </source>
</evidence>
<proteinExistence type="inferred from homology"/>
<dbReference type="GeneID" id="20666042"/>
<feature type="region of interest" description="Disordered" evidence="6">
    <location>
        <begin position="1"/>
        <end position="71"/>
    </location>
</feature>